<evidence type="ECO:0000256" key="12">
    <source>
        <dbReference type="HAMAP-Rule" id="MF_00071"/>
    </source>
</evidence>
<keyword evidence="5 12" id="KW-0648">Protein biosynthesis</keyword>
<sequence length="601" mass="67532">MMDKEHIRNFCIIAHIDHGKSTLADRMLQLTGTISDREMMDQVLDSMDLEREKGVTIKASAVRMIYQAKNGESYELNLIDTPGHVDFSYEVSRALMACEGALLVVDATQGIEAQTLANLYLALDADLVIVPVINKIDLPSARVDEVAEDIHNLLGIEPEKILRISAKEGINVDQVLETVVKEIPPPKGDLDAPLQALIFDSHYDSYKGVVAYVRVMDGKVNPTDMLRMMSTNVDIRPVEIGVFSPDMRPVKELQAGDVGYIATGLKTVSECRVGDTITTIVRPAEKPLPGFRHPKPMVFAGIYPVEGEDYEDLKEALEKLQLNDASLVFEPEKSQALNFGFRCGFLGLFHMEIIQERLEREYDLDIVVTAPSVEYEVVLNSGEVIRIDSPAQLPDESQIAEIREPWMILQIITPVDYYGTVMELVKKRRGIFKEQEYPAPTRVQLTFEIPLSELIVDFFDELKSRTRGYASMDYHFADYRPGNLTKLEVLVGGEPVDALATIVHRDNAYHKGQALVSKLKELIPRQLFDVAIQASASGRIISRANVKALRKDVLAKCYGGDITRKKKLLEKQKRGKRRMKMVGNVEIPQEAFMAILRLEED</sequence>
<dbReference type="InterPro" id="IPR031157">
    <property type="entry name" value="G_TR_CS"/>
</dbReference>
<dbReference type="CDD" id="cd16260">
    <property type="entry name" value="EF4_III"/>
    <property type="match status" value="1"/>
</dbReference>
<dbReference type="InterPro" id="IPR004161">
    <property type="entry name" value="EFTu-like_2"/>
</dbReference>
<name>A0A0P6XIS0_9CHLR</name>
<dbReference type="SUPFAM" id="SSF54980">
    <property type="entry name" value="EF-G C-terminal domain-like"/>
    <property type="match status" value="2"/>
</dbReference>
<reference evidence="14" key="1">
    <citation type="submission" date="2015-07" db="EMBL/GenBank/DDBJ databases">
        <title>Draft genome of Bellilinea caldifistulae DSM 17877.</title>
        <authorList>
            <person name="Hemp J."/>
            <person name="Ward L.M."/>
            <person name="Pace L.A."/>
            <person name="Fischer W.W."/>
        </authorList>
    </citation>
    <scope>NUCLEOTIDE SEQUENCE [LARGE SCALE GENOMIC DNA]</scope>
    <source>
        <strain evidence="14">GOMI-1</strain>
    </source>
</reference>
<keyword evidence="7 12" id="KW-0472">Membrane</keyword>
<gene>
    <name evidence="12" type="primary">lepA</name>
    <name evidence="14" type="ORF">AC812_10190</name>
</gene>
<dbReference type="GO" id="GO:0005886">
    <property type="term" value="C:plasma membrane"/>
    <property type="evidence" value="ECO:0007669"/>
    <property type="project" value="UniProtKB-SubCell"/>
</dbReference>
<dbReference type="CDD" id="cd01890">
    <property type="entry name" value="LepA"/>
    <property type="match status" value="1"/>
</dbReference>
<dbReference type="FunFam" id="3.30.70.2570:FF:000001">
    <property type="entry name" value="Translation factor GUF1, mitochondrial"/>
    <property type="match status" value="1"/>
</dbReference>
<evidence type="ECO:0000256" key="6">
    <source>
        <dbReference type="ARBA" id="ARBA00023134"/>
    </source>
</evidence>
<keyword evidence="15" id="KW-1185">Reference proteome</keyword>
<dbReference type="NCBIfam" id="TIGR01393">
    <property type="entry name" value="lepA"/>
    <property type="match status" value="1"/>
</dbReference>
<dbReference type="SMART" id="SM00838">
    <property type="entry name" value="EFG_C"/>
    <property type="match status" value="1"/>
</dbReference>
<dbReference type="InterPro" id="IPR035654">
    <property type="entry name" value="LepA_IV"/>
</dbReference>
<dbReference type="NCBIfam" id="TIGR00231">
    <property type="entry name" value="small_GTP"/>
    <property type="match status" value="1"/>
</dbReference>
<dbReference type="InterPro" id="IPR000795">
    <property type="entry name" value="T_Tr_GTP-bd_dom"/>
</dbReference>
<dbReference type="GO" id="GO:0043022">
    <property type="term" value="F:ribosome binding"/>
    <property type="evidence" value="ECO:0007669"/>
    <property type="project" value="UniProtKB-UniRule"/>
</dbReference>
<evidence type="ECO:0000259" key="13">
    <source>
        <dbReference type="PROSITE" id="PS51722"/>
    </source>
</evidence>
<dbReference type="PROSITE" id="PS00301">
    <property type="entry name" value="G_TR_1"/>
    <property type="match status" value="1"/>
</dbReference>
<dbReference type="InterPro" id="IPR006297">
    <property type="entry name" value="EF-4"/>
</dbReference>
<dbReference type="EC" id="3.6.5.n1" evidence="11 12"/>
<evidence type="ECO:0000256" key="9">
    <source>
        <dbReference type="ARBA" id="ARBA00057626"/>
    </source>
</evidence>
<keyword evidence="4 12" id="KW-0378">Hydrolase</keyword>
<dbReference type="Gene3D" id="3.30.70.2570">
    <property type="entry name" value="Elongation factor 4, C-terminal domain"/>
    <property type="match status" value="1"/>
</dbReference>
<dbReference type="InterPro" id="IPR035647">
    <property type="entry name" value="EFG_III/V"/>
</dbReference>
<dbReference type="FunFam" id="2.40.30.10:FF:000015">
    <property type="entry name" value="Translation factor GUF1, mitochondrial"/>
    <property type="match status" value="1"/>
</dbReference>
<dbReference type="OrthoDB" id="9804431at2"/>
<dbReference type="Proteomes" id="UP000050514">
    <property type="component" value="Unassembled WGS sequence"/>
</dbReference>
<evidence type="ECO:0000256" key="1">
    <source>
        <dbReference type="ARBA" id="ARBA00005454"/>
    </source>
</evidence>
<dbReference type="SUPFAM" id="SSF50447">
    <property type="entry name" value="Translation proteins"/>
    <property type="match status" value="1"/>
</dbReference>
<dbReference type="GO" id="GO:0005525">
    <property type="term" value="F:GTP binding"/>
    <property type="evidence" value="ECO:0007669"/>
    <property type="project" value="UniProtKB-UniRule"/>
</dbReference>
<proteinExistence type="inferred from homology"/>
<dbReference type="FunFam" id="3.30.70.240:FF:000007">
    <property type="entry name" value="Translation factor GUF1, mitochondrial"/>
    <property type="match status" value="1"/>
</dbReference>
<dbReference type="GO" id="GO:0003924">
    <property type="term" value="F:GTPase activity"/>
    <property type="evidence" value="ECO:0007669"/>
    <property type="project" value="UniProtKB-UniRule"/>
</dbReference>
<dbReference type="PRINTS" id="PR00315">
    <property type="entry name" value="ELONGATNFCT"/>
</dbReference>
<comment type="function">
    <text evidence="9 12">Required for accurate and efficient protein synthesis under certain stress conditions. May act as a fidelity factor of the translation reaction, by catalyzing a one-codon backward translocation of tRNAs on improperly translocated ribosomes. Back-translocation proceeds from a post-translocation (POST) complex to a pre-translocation (PRE) complex, thus giving elongation factor G a second chance to translocate the tRNAs correctly. Binds to ribosomes in a GTP-dependent manner.</text>
</comment>
<dbReference type="InterPro" id="IPR005225">
    <property type="entry name" value="Small_GTP-bd"/>
</dbReference>
<dbReference type="GO" id="GO:0045727">
    <property type="term" value="P:positive regulation of translation"/>
    <property type="evidence" value="ECO:0007669"/>
    <property type="project" value="UniProtKB-UniRule"/>
</dbReference>
<feature type="domain" description="Tr-type G" evidence="13">
    <location>
        <begin position="5"/>
        <end position="187"/>
    </location>
</feature>
<feature type="binding site" evidence="12">
    <location>
        <begin position="134"/>
        <end position="137"/>
    </location>
    <ligand>
        <name>GTP</name>
        <dbReference type="ChEBI" id="CHEBI:37565"/>
    </ligand>
</feature>
<dbReference type="GO" id="GO:0003746">
    <property type="term" value="F:translation elongation factor activity"/>
    <property type="evidence" value="ECO:0007669"/>
    <property type="project" value="UniProtKB-UniRule"/>
</dbReference>
<dbReference type="PATRIC" id="fig|360411.5.peg.2651"/>
<dbReference type="Pfam" id="PF06421">
    <property type="entry name" value="LepA_C"/>
    <property type="match status" value="1"/>
</dbReference>
<dbReference type="SUPFAM" id="SSF52540">
    <property type="entry name" value="P-loop containing nucleoside triphosphate hydrolases"/>
    <property type="match status" value="1"/>
</dbReference>
<comment type="caution">
    <text evidence="14">The sequence shown here is derived from an EMBL/GenBank/DDBJ whole genome shotgun (WGS) entry which is preliminary data.</text>
</comment>
<evidence type="ECO:0000313" key="14">
    <source>
        <dbReference type="EMBL" id="KPL74889.1"/>
    </source>
</evidence>
<dbReference type="InterPro" id="IPR009000">
    <property type="entry name" value="Transl_B-barrel_sf"/>
</dbReference>
<dbReference type="Pfam" id="PF00679">
    <property type="entry name" value="EFG_C"/>
    <property type="match status" value="1"/>
</dbReference>
<evidence type="ECO:0000256" key="10">
    <source>
        <dbReference type="ARBA" id="ARBA00061052"/>
    </source>
</evidence>
<dbReference type="FunFam" id="3.40.50.300:FF:000078">
    <property type="entry name" value="Elongation factor 4"/>
    <property type="match status" value="1"/>
</dbReference>
<dbReference type="FunFam" id="3.30.70.870:FF:000004">
    <property type="entry name" value="Translation factor GUF1, mitochondrial"/>
    <property type="match status" value="1"/>
</dbReference>
<dbReference type="InterPro" id="IPR013842">
    <property type="entry name" value="LepA_CTD"/>
</dbReference>
<dbReference type="AlphaFoldDB" id="A0A0P6XIS0"/>
<comment type="subcellular location">
    <subcellularLocation>
        <location evidence="12">Cell membrane</location>
        <topology evidence="12">Peripheral membrane protein</topology>
        <orientation evidence="12">Cytoplasmic side</orientation>
    </subcellularLocation>
</comment>
<accession>A0A0P6XIS0</accession>
<dbReference type="InterPro" id="IPR038363">
    <property type="entry name" value="LepA_C_sf"/>
</dbReference>
<evidence type="ECO:0000256" key="7">
    <source>
        <dbReference type="ARBA" id="ARBA00023136"/>
    </source>
</evidence>
<dbReference type="PROSITE" id="PS51722">
    <property type="entry name" value="G_TR_2"/>
    <property type="match status" value="1"/>
</dbReference>
<dbReference type="CDD" id="cd03699">
    <property type="entry name" value="EF4_II"/>
    <property type="match status" value="1"/>
</dbReference>
<keyword evidence="6 12" id="KW-0342">GTP-binding</keyword>
<dbReference type="PANTHER" id="PTHR43512">
    <property type="entry name" value="TRANSLATION FACTOR GUF1-RELATED"/>
    <property type="match status" value="1"/>
</dbReference>
<comment type="catalytic activity">
    <reaction evidence="8 12">
        <text>GTP + H2O = GDP + phosphate + H(+)</text>
        <dbReference type="Rhea" id="RHEA:19669"/>
        <dbReference type="ChEBI" id="CHEBI:15377"/>
        <dbReference type="ChEBI" id="CHEBI:15378"/>
        <dbReference type="ChEBI" id="CHEBI:37565"/>
        <dbReference type="ChEBI" id="CHEBI:43474"/>
        <dbReference type="ChEBI" id="CHEBI:58189"/>
        <dbReference type="EC" id="3.6.5.n1"/>
    </reaction>
</comment>
<evidence type="ECO:0000256" key="2">
    <source>
        <dbReference type="ARBA" id="ARBA00022475"/>
    </source>
</evidence>
<dbReference type="Gene3D" id="3.40.50.300">
    <property type="entry name" value="P-loop containing nucleotide triphosphate hydrolases"/>
    <property type="match status" value="1"/>
</dbReference>
<keyword evidence="2 12" id="KW-1003">Cell membrane</keyword>
<dbReference type="InterPro" id="IPR041095">
    <property type="entry name" value="EFG_II"/>
</dbReference>
<keyword evidence="3 12" id="KW-0547">Nucleotide-binding</keyword>
<dbReference type="Gene3D" id="3.30.70.240">
    <property type="match status" value="1"/>
</dbReference>
<dbReference type="InterPro" id="IPR000640">
    <property type="entry name" value="EFG_V-like"/>
</dbReference>
<comment type="similarity">
    <text evidence="1 12">Belongs to the TRAFAC class translation factor GTPase superfamily. Classic translation factor GTPase family. LepA subfamily.</text>
</comment>
<evidence type="ECO:0000256" key="5">
    <source>
        <dbReference type="ARBA" id="ARBA00022917"/>
    </source>
</evidence>
<dbReference type="Pfam" id="PF03144">
    <property type="entry name" value="GTP_EFTU_D2"/>
    <property type="match status" value="1"/>
</dbReference>
<organism evidence="14 15">
    <name type="scientific">Bellilinea caldifistulae</name>
    <dbReference type="NCBI Taxonomy" id="360411"/>
    <lineage>
        <taxon>Bacteria</taxon>
        <taxon>Bacillati</taxon>
        <taxon>Chloroflexota</taxon>
        <taxon>Anaerolineae</taxon>
        <taxon>Anaerolineales</taxon>
        <taxon>Anaerolineaceae</taxon>
        <taxon>Bellilinea</taxon>
    </lineage>
</organism>
<dbReference type="HAMAP" id="MF_00071">
    <property type="entry name" value="LepA"/>
    <property type="match status" value="1"/>
</dbReference>
<evidence type="ECO:0000256" key="3">
    <source>
        <dbReference type="ARBA" id="ARBA00022741"/>
    </source>
</evidence>
<feature type="binding site" evidence="12">
    <location>
        <begin position="17"/>
        <end position="22"/>
    </location>
    <ligand>
        <name>GTP</name>
        <dbReference type="ChEBI" id="CHEBI:37565"/>
    </ligand>
</feature>
<protein>
    <recommendedName>
        <fullName evidence="11 12">Elongation factor 4</fullName>
        <shortName evidence="12">EF-4</shortName>
        <ecNumber evidence="11 12">3.6.5.n1</ecNumber>
    </recommendedName>
    <alternativeName>
        <fullName evidence="12">Ribosomal back-translocase LepA</fullName>
    </alternativeName>
</protein>
<dbReference type="CDD" id="cd03709">
    <property type="entry name" value="lepA_C"/>
    <property type="match status" value="1"/>
</dbReference>
<dbReference type="Pfam" id="PF14492">
    <property type="entry name" value="EFG_III"/>
    <property type="match status" value="1"/>
</dbReference>
<dbReference type="PANTHER" id="PTHR43512:SF4">
    <property type="entry name" value="TRANSLATION FACTOR GUF1 HOMOLOG, CHLOROPLASTIC"/>
    <property type="match status" value="1"/>
</dbReference>
<dbReference type="EMBL" id="LGHJ01000016">
    <property type="protein sequence ID" value="KPL74889.1"/>
    <property type="molecule type" value="Genomic_DNA"/>
</dbReference>
<evidence type="ECO:0000256" key="11">
    <source>
        <dbReference type="ARBA" id="ARBA00066744"/>
    </source>
</evidence>
<dbReference type="Gene3D" id="2.40.30.10">
    <property type="entry name" value="Translation factors"/>
    <property type="match status" value="1"/>
</dbReference>
<evidence type="ECO:0000256" key="4">
    <source>
        <dbReference type="ARBA" id="ARBA00022801"/>
    </source>
</evidence>
<dbReference type="Gene3D" id="3.30.70.870">
    <property type="entry name" value="Elongation Factor G (Translational Gtpase), domain 3"/>
    <property type="match status" value="1"/>
</dbReference>
<evidence type="ECO:0000256" key="8">
    <source>
        <dbReference type="ARBA" id="ARBA00050293"/>
    </source>
</evidence>
<comment type="similarity">
    <text evidence="10">Belongs to the GTP-binding elongation factor family. LepA subfamily.</text>
</comment>
<dbReference type="Pfam" id="PF00009">
    <property type="entry name" value="GTP_EFTU"/>
    <property type="match status" value="1"/>
</dbReference>
<dbReference type="InterPro" id="IPR027417">
    <property type="entry name" value="P-loop_NTPase"/>
</dbReference>
<evidence type="ECO:0000313" key="15">
    <source>
        <dbReference type="Proteomes" id="UP000050514"/>
    </source>
</evidence>
<dbReference type="STRING" id="360411.AC812_10190"/>